<evidence type="ECO:0000256" key="3">
    <source>
        <dbReference type="ARBA" id="ARBA00022694"/>
    </source>
</evidence>
<dbReference type="EMBL" id="FQXU01000003">
    <property type="protein sequence ID" value="SHH53821.1"/>
    <property type="molecule type" value="Genomic_DNA"/>
</dbReference>
<evidence type="ECO:0000256" key="2">
    <source>
        <dbReference type="ARBA" id="ARBA00005642"/>
    </source>
</evidence>
<proteinExistence type="inferred from homology"/>
<dbReference type="SUPFAM" id="SSF55120">
    <property type="entry name" value="Pseudouridine synthase"/>
    <property type="match status" value="1"/>
</dbReference>
<feature type="active site" description="Nucleophile" evidence="5">
    <location>
        <position position="38"/>
    </location>
</feature>
<keyword evidence="4 5" id="KW-0413">Isomerase</keyword>
<dbReference type="Pfam" id="PF01509">
    <property type="entry name" value="TruB_N"/>
    <property type="match status" value="1"/>
</dbReference>
<keyword evidence="3 5" id="KW-0819">tRNA processing</keyword>
<dbReference type="InterPro" id="IPR020103">
    <property type="entry name" value="PsdUridine_synth_cat_dom_sf"/>
</dbReference>
<dbReference type="GO" id="GO:0003723">
    <property type="term" value="F:RNA binding"/>
    <property type="evidence" value="ECO:0007669"/>
    <property type="project" value="InterPro"/>
</dbReference>
<dbReference type="Proteomes" id="UP000184241">
    <property type="component" value="Unassembled WGS sequence"/>
</dbReference>
<comment type="similarity">
    <text evidence="2 5">Belongs to the pseudouridine synthase TruB family. Type 1 subfamily.</text>
</comment>
<dbReference type="PANTHER" id="PTHR13767:SF2">
    <property type="entry name" value="PSEUDOURIDYLATE SYNTHASE TRUB1"/>
    <property type="match status" value="1"/>
</dbReference>
<dbReference type="InterPro" id="IPR032819">
    <property type="entry name" value="TruB_C"/>
</dbReference>
<evidence type="ECO:0000313" key="8">
    <source>
        <dbReference type="EMBL" id="SHH53821.1"/>
    </source>
</evidence>
<dbReference type="Gene3D" id="3.30.2350.10">
    <property type="entry name" value="Pseudouridine synthase"/>
    <property type="match status" value="1"/>
</dbReference>
<organism evidence="8 9">
    <name type="scientific">Clostridium intestinale DSM 6191</name>
    <dbReference type="NCBI Taxonomy" id="1121320"/>
    <lineage>
        <taxon>Bacteria</taxon>
        <taxon>Bacillati</taxon>
        <taxon>Bacillota</taxon>
        <taxon>Clostridia</taxon>
        <taxon>Eubacteriales</taxon>
        <taxon>Clostridiaceae</taxon>
        <taxon>Clostridium</taxon>
    </lineage>
</organism>
<dbReference type="GO" id="GO:0160148">
    <property type="term" value="F:tRNA pseudouridine(55) synthase activity"/>
    <property type="evidence" value="ECO:0007669"/>
    <property type="project" value="UniProtKB-EC"/>
</dbReference>
<dbReference type="GO" id="GO:0031119">
    <property type="term" value="P:tRNA pseudouridine synthesis"/>
    <property type="evidence" value="ECO:0007669"/>
    <property type="project" value="UniProtKB-UniRule"/>
</dbReference>
<dbReference type="PANTHER" id="PTHR13767">
    <property type="entry name" value="TRNA-PSEUDOURIDINE SYNTHASE"/>
    <property type="match status" value="1"/>
</dbReference>
<dbReference type="CDD" id="cd02573">
    <property type="entry name" value="PseudoU_synth_EcTruB"/>
    <property type="match status" value="1"/>
</dbReference>
<evidence type="ECO:0000313" key="9">
    <source>
        <dbReference type="Proteomes" id="UP000184241"/>
    </source>
</evidence>
<dbReference type="InterPro" id="IPR014780">
    <property type="entry name" value="tRNA_psdUridine_synth_TruB"/>
</dbReference>
<dbReference type="RefSeq" id="WP_073015988.1">
    <property type="nucleotide sequence ID" value="NZ_FQXU01000003.1"/>
</dbReference>
<dbReference type="Pfam" id="PF16198">
    <property type="entry name" value="TruB_C_2"/>
    <property type="match status" value="1"/>
</dbReference>
<evidence type="ECO:0000256" key="1">
    <source>
        <dbReference type="ARBA" id="ARBA00000385"/>
    </source>
</evidence>
<evidence type="ECO:0000259" key="7">
    <source>
        <dbReference type="Pfam" id="PF16198"/>
    </source>
</evidence>
<sequence>MNGVIIVNKPKGITSFQVVSRVRKIVGVKKVGHTGTLDPLATGVLPICIGKATKIIDYIMEGKKGYSVSFELGKITDTYDSEGKVIDEKPVIGIDEHRVLEVIESFKGPIMQEPPMYSALKQNGKRLYELARKGIEVERKKRPVTIYSIENIQISLPKISMDVVCSKGTYIRSLCYDIGKELEVGAFMTELKRTLSSPFSIDDAINYDDLEKVIVEDNLMTMDKTLDFYDKIIIENGYEKLLLNGVKVSDKRFCKARVEEDKLFRVYTSEETFIGIGKMDSYGFKLEKNLM</sequence>
<dbReference type="FunFam" id="3.30.2350.10:FF:000011">
    <property type="entry name" value="tRNA pseudouridine synthase B"/>
    <property type="match status" value="1"/>
</dbReference>
<evidence type="ECO:0000256" key="4">
    <source>
        <dbReference type="ARBA" id="ARBA00023235"/>
    </source>
</evidence>
<dbReference type="AlphaFoldDB" id="A0A1M5TT13"/>
<dbReference type="InterPro" id="IPR002501">
    <property type="entry name" value="PsdUridine_synth_N"/>
</dbReference>
<reference evidence="8 9" key="1">
    <citation type="submission" date="2016-11" db="EMBL/GenBank/DDBJ databases">
        <authorList>
            <person name="Jaros S."/>
            <person name="Januszkiewicz K."/>
            <person name="Wedrychowicz H."/>
        </authorList>
    </citation>
    <scope>NUCLEOTIDE SEQUENCE [LARGE SCALE GENOMIC DNA]</scope>
    <source>
        <strain evidence="8 9">DSM 6191</strain>
    </source>
</reference>
<dbReference type="NCBIfam" id="TIGR00431">
    <property type="entry name" value="TruB"/>
    <property type="match status" value="1"/>
</dbReference>
<feature type="domain" description="Pseudouridine synthase II N-terminal" evidence="6">
    <location>
        <begin position="23"/>
        <end position="171"/>
    </location>
</feature>
<gene>
    <name evidence="5" type="primary">truB</name>
    <name evidence="8" type="ORF">SAMN02745941_00305</name>
</gene>
<protein>
    <recommendedName>
        <fullName evidence="5">tRNA pseudouridine synthase B</fullName>
        <ecNumber evidence="5">5.4.99.25</ecNumber>
    </recommendedName>
    <alternativeName>
        <fullName evidence="5">tRNA pseudouridine(55) synthase</fullName>
        <shortName evidence="5">Psi55 synthase</shortName>
    </alternativeName>
    <alternativeName>
        <fullName evidence="5">tRNA pseudouridylate synthase</fullName>
    </alternativeName>
    <alternativeName>
        <fullName evidence="5">tRNA-uridine isomerase</fullName>
    </alternativeName>
</protein>
<accession>A0A1M5TT13</accession>
<feature type="domain" description="tRNA pseudouridylate synthase B C-terminal" evidence="7">
    <location>
        <begin position="172"/>
        <end position="217"/>
    </location>
</feature>
<dbReference type="GO" id="GO:1990481">
    <property type="term" value="P:mRNA pseudouridine synthesis"/>
    <property type="evidence" value="ECO:0007669"/>
    <property type="project" value="TreeGrafter"/>
</dbReference>
<dbReference type="HAMAP" id="MF_01080">
    <property type="entry name" value="TruB_bact"/>
    <property type="match status" value="1"/>
</dbReference>
<comment type="catalytic activity">
    <reaction evidence="1 5">
        <text>uridine(55) in tRNA = pseudouridine(55) in tRNA</text>
        <dbReference type="Rhea" id="RHEA:42532"/>
        <dbReference type="Rhea" id="RHEA-COMP:10101"/>
        <dbReference type="Rhea" id="RHEA-COMP:10102"/>
        <dbReference type="ChEBI" id="CHEBI:65314"/>
        <dbReference type="ChEBI" id="CHEBI:65315"/>
        <dbReference type="EC" id="5.4.99.25"/>
    </reaction>
</comment>
<name>A0A1M5TT13_9CLOT</name>
<comment type="function">
    <text evidence="5">Responsible for synthesis of pseudouridine from uracil-55 in the psi GC loop of transfer RNAs.</text>
</comment>
<dbReference type="EC" id="5.4.99.25" evidence="5"/>
<evidence type="ECO:0000256" key="5">
    <source>
        <dbReference type="HAMAP-Rule" id="MF_01080"/>
    </source>
</evidence>
<evidence type="ECO:0000259" key="6">
    <source>
        <dbReference type="Pfam" id="PF01509"/>
    </source>
</evidence>